<protein>
    <recommendedName>
        <fullName evidence="4">DUF4148 domain-containing protein</fullName>
    </recommendedName>
</protein>
<accession>A0A5C8NKN9</accession>
<gene>
    <name evidence="2" type="ORF">FHP08_17775</name>
</gene>
<feature type="signal peptide" evidence="1">
    <location>
        <begin position="1"/>
        <end position="19"/>
    </location>
</feature>
<dbReference type="EMBL" id="VDUY01000010">
    <property type="protein sequence ID" value="TXL62414.1"/>
    <property type="molecule type" value="Genomic_DNA"/>
</dbReference>
<evidence type="ECO:0000313" key="2">
    <source>
        <dbReference type="EMBL" id="TXL62414.1"/>
    </source>
</evidence>
<feature type="chain" id="PRO_5022854296" description="DUF4148 domain-containing protein" evidence="1">
    <location>
        <begin position="20"/>
        <end position="97"/>
    </location>
</feature>
<organism evidence="2 3">
    <name type="scientific">Zeimonas arvi</name>
    <dbReference type="NCBI Taxonomy" id="2498847"/>
    <lineage>
        <taxon>Bacteria</taxon>
        <taxon>Pseudomonadati</taxon>
        <taxon>Pseudomonadota</taxon>
        <taxon>Betaproteobacteria</taxon>
        <taxon>Burkholderiales</taxon>
        <taxon>Burkholderiaceae</taxon>
        <taxon>Zeimonas</taxon>
    </lineage>
</organism>
<keyword evidence="1" id="KW-0732">Signal</keyword>
<sequence length="97" mass="10842">MRALLFTALVAVSSSAPMAQEIVEANDYFVPRLTRAEVIQELERARLRDEMVTQGEVTVFATGREGWERSAVEVRAEGREAARTYAAGTVYDGNYRN</sequence>
<dbReference type="Proteomes" id="UP000321548">
    <property type="component" value="Unassembled WGS sequence"/>
</dbReference>
<evidence type="ECO:0000313" key="3">
    <source>
        <dbReference type="Proteomes" id="UP000321548"/>
    </source>
</evidence>
<evidence type="ECO:0008006" key="4">
    <source>
        <dbReference type="Google" id="ProtNLM"/>
    </source>
</evidence>
<evidence type="ECO:0000256" key="1">
    <source>
        <dbReference type="SAM" id="SignalP"/>
    </source>
</evidence>
<name>A0A5C8NKN9_9BURK</name>
<comment type="caution">
    <text evidence="2">The sequence shown here is derived from an EMBL/GenBank/DDBJ whole genome shotgun (WGS) entry which is preliminary data.</text>
</comment>
<dbReference type="AlphaFoldDB" id="A0A5C8NKN9"/>
<reference evidence="2 3" key="1">
    <citation type="submission" date="2019-06" db="EMBL/GenBank/DDBJ databases">
        <title>Quisquiliibacterium sp. nov., isolated from a maize field.</title>
        <authorList>
            <person name="Lin S.-Y."/>
            <person name="Tsai C.-F."/>
            <person name="Young C.-C."/>
        </authorList>
    </citation>
    <scope>NUCLEOTIDE SEQUENCE [LARGE SCALE GENOMIC DNA]</scope>
    <source>
        <strain evidence="2 3">CC-CFT501</strain>
    </source>
</reference>
<proteinExistence type="predicted"/>
<keyword evidence="3" id="KW-1185">Reference proteome</keyword>
<dbReference type="RefSeq" id="WP_147705854.1">
    <property type="nucleotide sequence ID" value="NZ_VDUY01000010.1"/>
</dbReference>